<sequence length="197" mass="21891">MPEQSKNLPDLRSDFDQGASVAMDPVNNTAIHRGGQGITTLNSYWLHQYCPVCSHTFRLGDTVEIANDGTVRHNSPLLPCSQTDVTKLDFSEQSSAFFMGLDTTCPPPKDMPIARLNASHHLLNPPLAGFQRHTCVVCSHTFRQNDRVVICPCSPHEPLCKIAVHRDIIHGLNCLEAWNPGFNGQRYCPVTSKKLDE</sequence>
<gene>
    <name evidence="1" type="ORF">G7B40_033330</name>
</gene>
<evidence type="ECO:0000313" key="1">
    <source>
        <dbReference type="EMBL" id="MDR9899407.1"/>
    </source>
</evidence>
<dbReference type="Proteomes" id="UP000667802">
    <property type="component" value="Unassembled WGS sequence"/>
</dbReference>
<dbReference type="EMBL" id="JAALHA020000024">
    <property type="protein sequence ID" value="MDR9899407.1"/>
    <property type="molecule type" value="Genomic_DNA"/>
</dbReference>
<dbReference type="AlphaFoldDB" id="A0AAP5IDV1"/>
<organism evidence="1 2">
    <name type="scientific">Aetokthonos hydrillicola Thurmond2011</name>
    <dbReference type="NCBI Taxonomy" id="2712845"/>
    <lineage>
        <taxon>Bacteria</taxon>
        <taxon>Bacillati</taxon>
        <taxon>Cyanobacteriota</taxon>
        <taxon>Cyanophyceae</taxon>
        <taxon>Nostocales</taxon>
        <taxon>Hapalosiphonaceae</taxon>
        <taxon>Aetokthonos</taxon>
    </lineage>
</organism>
<accession>A0AAP5IDV1</accession>
<dbReference type="RefSeq" id="WP_208344807.1">
    <property type="nucleotide sequence ID" value="NZ_CAWQFN010000541.1"/>
</dbReference>
<protein>
    <submittedName>
        <fullName evidence="1">Uncharacterized protein</fullName>
    </submittedName>
</protein>
<reference evidence="2" key="1">
    <citation type="journal article" date="2021" name="Science">
        <title>Hunting the eagle killer: A cyanobacterial neurotoxin causes vacuolar myelinopathy.</title>
        <authorList>
            <person name="Breinlinger S."/>
            <person name="Phillips T.J."/>
            <person name="Haram B.N."/>
            <person name="Mares J."/>
            <person name="Martinez Yerena J.A."/>
            <person name="Hrouzek P."/>
            <person name="Sobotka R."/>
            <person name="Henderson W.M."/>
            <person name="Schmieder P."/>
            <person name="Williams S.M."/>
            <person name="Lauderdale J.D."/>
            <person name="Wilde H.D."/>
            <person name="Gerrin W."/>
            <person name="Kust A."/>
            <person name="Washington J.W."/>
            <person name="Wagner C."/>
            <person name="Geier B."/>
            <person name="Liebeke M."/>
            <person name="Enke H."/>
            <person name="Niedermeyer T.H.J."/>
            <person name="Wilde S.B."/>
        </authorList>
    </citation>
    <scope>NUCLEOTIDE SEQUENCE [LARGE SCALE GENOMIC DNA]</scope>
    <source>
        <strain evidence="2">Thurmond2011</strain>
    </source>
</reference>
<evidence type="ECO:0000313" key="2">
    <source>
        <dbReference type="Proteomes" id="UP000667802"/>
    </source>
</evidence>
<comment type="caution">
    <text evidence="1">The sequence shown here is derived from an EMBL/GenBank/DDBJ whole genome shotgun (WGS) entry which is preliminary data.</text>
</comment>
<proteinExistence type="predicted"/>
<keyword evidence="2" id="KW-1185">Reference proteome</keyword>
<name>A0AAP5IDV1_9CYAN</name>